<comment type="caution">
    <text evidence="2">The sequence shown here is derived from an EMBL/GenBank/DDBJ whole genome shotgun (WGS) entry which is preliminary data.</text>
</comment>
<dbReference type="VEuPathDB" id="MicrosporidiaDB:AAJ76_99000655"/>
<accession>A0A0F9W944</accession>
<proteinExistence type="predicted"/>
<evidence type="ECO:0000313" key="3">
    <source>
        <dbReference type="Proteomes" id="UP000034350"/>
    </source>
</evidence>
<dbReference type="RefSeq" id="XP_024329953.1">
    <property type="nucleotide sequence ID" value="XM_024476700.1"/>
</dbReference>
<keyword evidence="3" id="KW-1185">Reference proteome</keyword>
<evidence type="ECO:0000256" key="1">
    <source>
        <dbReference type="SAM" id="Phobius"/>
    </source>
</evidence>
<gene>
    <name evidence="2" type="ORF">AAJ76_99000655</name>
</gene>
<name>A0A0F9W944_9MICR</name>
<keyword evidence="1" id="KW-0812">Transmembrane</keyword>
<dbReference type="GeneID" id="36321657"/>
<organism evidence="2 3">
    <name type="scientific">Vairimorpha ceranae</name>
    <dbReference type="NCBI Taxonomy" id="40302"/>
    <lineage>
        <taxon>Eukaryota</taxon>
        <taxon>Fungi</taxon>
        <taxon>Fungi incertae sedis</taxon>
        <taxon>Microsporidia</taxon>
        <taxon>Nosematidae</taxon>
        <taxon>Vairimorpha</taxon>
    </lineage>
</organism>
<dbReference type="EMBL" id="JPQZ01000099">
    <property type="protein sequence ID" value="KKO74211.1"/>
    <property type="molecule type" value="Genomic_DNA"/>
</dbReference>
<dbReference type="Proteomes" id="UP000034350">
    <property type="component" value="Unassembled WGS sequence"/>
</dbReference>
<sequence>MSNLVFGFFCLKGPVKILRLPPPKNTFKNCKYYIFFYFVTINYCVILFF</sequence>
<protein>
    <submittedName>
        <fullName evidence="2">Uncharacterized protein</fullName>
    </submittedName>
</protein>
<reference evidence="2 3" key="1">
    <citation type="journal article" date="2015" name="Environ. Microbiol.">
        <title>Genome analyses suggest the presence of polyploidy and recent human-driven expansions in eight global populations of the honeybee pathogen Nosema ceranae.</title>
        <authorList>
            <person name="Pelin A."/>
            <person name="Selman M."/>
            <person name="Aris-Brosou S."/>
            <person name="Farinelli L."/>
            <person name="Corradi N."/>
        </authorList>
    </citation>
    <scope>NUCLEOTIDE SEQUENCE [LARGE SCALE GENOMIC DNA]</scope>
    <source>
        <strain evidence="2 3">PA08 1199</strain>
    </source>
</reference>
<evidence type="ECO:0000313" key="2">
    <source>
        <dbReference type="EMBL" id="KKO74211.1"/>
    </source>
</evidence>
<keyword evidence="1" id="KW-1133">Transmembrane helix</keyword>
<dbReference type="AlphaFoldDB" id="A0A0F9W944"/>
<keyword evidence="1" id="KW-0472">Membrane</keyword>
<feature type="transmembrane region" description="Helical" evidence="1">
    <location>
        <begin position="32"/>
        <end position="48"/>
    </location>
</feature>